<dbReference type="PANTHER" id="PTHR48471:SF1">
    <property type="entry name" value="DDE TNP4 DOMAIN-CONTAINING PROTEIN"/>
    <property type="match status" value="1"/>
</dbReference>
<proteinExistence type="predicted"/>
<evidence type="ECO:0000313" key="2">
    <source>
        <dbReference type="Proteomes" id="UP000002640"/>
    </source>
</evidence>
<dbReference type="KEGG" id="psoj:PHYSODRAFT_387892"/>
<sequence>MTDPRQLVVLCMMSETRQRMLDAVKDLRRRLGEERKRAEHARMVRIRHYVTASCLPAPRLAPWMYIWWFGSDKNFIKITSLCRRSFMRLLERFSMLYDIPGYNPKGGRPRKLQNHHQVLGVLV</sequence>
<protein>
    <submittedName>
        <fullName evidence="1">Uncharacterized protein</fullName>
    </submittedName>
</protein>
<organism evidence="1 2">
    <name type="scientific">Phytophthora sojae (strain P6497)</name>
    <name type="common">Soybean stem and root rot agent</name>
    <name type="synonym">Phytophthora megasperma f. sp. glycines</name>
    <dbReference type="NCBI Taxonomy" id="1094619"/>
    <lineage>
        <taxon>Eukaryota</taxon>
        <taxon>Sar</taxon>
        <taxon>Stramenopiles</taxon>
        <taxon>Oomycota</taxon>
        <taxon>Peronosporomycetes</taxon>
        <taxon>Peronosporales</taxon>
        <taxon>Peronosporaceae</taxon>
        <taxon>Phytophthora</taxon>
    </lineage>
</organism>
<dbReference type="RefSeq" id="XP_009536957.1">
    <property type="nucleotide sequence ID" value="XM_009538662.1"/>
</dbReference>
<feature type="non-terminal residue" evidence="1">
    <location>
        <position position="123"/>
    </location>
</feature>
<dbReference type="Proteomes" id="UP000002640">
    <property type="component" value="Unassembled WGS sequence"/>
</dbReference>
<dbReference type="AlphaFoldDB" id="G5A9W1"/>
<dbReference type="EMBL" id="JH159162">
    <property type="protein sequence ID" value="EGZ07391.1"/>
    <property type="molecule type" value="Genomic_DNA"/>
</dbReference>
<keyword evidence="2" id="KW-1185">Reference proteome</keyword>
<name>G5A9W1_PHYSP</name>
<accession>G5A9W1</accession>
<dbReference type="PANTHER" id="PTHR48471">
    <property type="entry name" value="DDE TNP4 DOMAIN-CONTAINING PROTEIN"/>
    <property type="match status" value="1"/>
</dbReference>
<reference evidence="1 2" key="1">
    <citation type="journal article" date="2006" name="Science">
        <title>Phytophthora genome sequences uncover evolutionary origins and mechanisms of pathogenesis.</title>
        <authorList>
            <person name="Tyler B.M."/>
            <person name="Tripathy S."/>
            <person name="Zhang X."/>
            <person name="Dehal P."/>
            <person name="Jiang R.H."/>
            <person name="Aerts A."/>
            <person name="Arredondo F.D."/>
            <person name="Baxter L."/>
            <person name="Bensasson D."/>
            <person name="Beynon J.L."/>
            <person name="Chapman J."/>
            <person name="Damasceno C.M."/>
            <person name="Dorrance A.E."/>
            <person name="Dou D."/>
            <person name="Dickerman A.W."/>
            <person name="Dubchak I.L."/>
            <person name="Garbelotto M."/>
            <person name="Gijzen M."/>
            <person name="Gordon S.G."/>
            <person name="Govers F."/>
            <person name="Grunwald N.J."/>
            <person name="Huang W."/>
            <person name="Ivors K.L."/>
            <person name="Jones R.W."/>
            <person name="Kamoun S."/>
            <person name="Krampis K."/>
            <person name="Lamour K.H."/>
            <person name="Lee M.K."/>
            <person name="McDonald W.H."/>
            <person name="Medina M."/>
            <person name="Meijer H.J."/>
            <person name="Nordberg E.K."/>
            <person name="Maclean D.J."/>
            <person name="Ospina-Giraldo M.D."/>
            <person name="Morris P.F."/>
            <person name="Phuntumart V."/>
            <person name="Putnam N.H."/>
            <person name="Rash S."/>
            <person name="Rose J.K."/>
            <person name="Sakihama Y."/>
            <person name="Salamov A.A."/>
            <person name="Savidor A."/>
            <person name="Scheuring C.F."/>
            <person name="Smith B.M."/>
            <person name="Sobral B.W."/>
            <person name="Terry A."/>
            <person name="Torto-Alalibo T.A."/>
            <person name="Win J."/>
            <person name="Xu Z."/>
            <person name="Zhang H."/>
            <person name="Grigoriev I.V."/>
            <person name="Rokhsar D.S."/>
            <person name="Boore J.L."/>
        </authorList>
    </citation>
    <scope>NUCLEOTIDE SEQUENCE [LARGE SCALE GENOMIC DNA]</scope>
    <source>
        <strain evidence="1 2">P6497</strain>
    </source>
</reference>
<evidence type="ECO:0000313" key="1">
    <source>
        <dbReference type="EMBL" id="EGZ07391.1"/>
    </source>
</evidence>
<dbReference type="GeneID" id="20650990"/>
<dbReference type="InParanoid" id="G5A9W1"/>
<gene>
    <name evidence="1" type="ORF">PHYSODRAFT_387892</name>
</gene>